<reference evidence="2 3" key="1">
    <citation type="submission" date="2020-04" db="EMBL/GenBank/DDBJ databases">
        <authorList>
            <person name="De Canck E."/>
        </authorList>
    </citation>
    <scope>NUCLEOTIDE SEQUENCE [LARGE SCALE GENOMIC DNA]</scope>
    <source>
        <strain evidence="2 3">LMG 26845</strain>
    </source>
</reference>
<dbReference type="PANTHER" id="PTHR47837">
    <property type="entry name" value="GTP PYROPHOSPHOKINASE YJBM"/>
    <property type="match status" value="1"/>
</dbReference>
<dbReference type="EMBL" id="CADIJR010000002">
    <property type="protein sequence ID" value="CAB3627451.1"/>
    <property type="molecule type" value="Genomic_DNA"/>
</dbReference>
<dbReference type="InterPro" id="IPR052366">
    <property type="entry name" value="GTP_Pyrophosphokinase"/>
</dbReference>
<evidence type="ECO:0000313" key="2">
    <source>
        <dbReference type="EMBL" id="CAB3627451.1"/>
    </source>
</evidence>
<gene>
    <name evidence="2" type="ORF">LMG26845_00430</name>
</gene>
<feature type="domain" description="RelA/SpoT" evidence="1">
    <location>
        <begin position="70"/>
        <end position="194"/>
    </location>
</feature>
<dbReference type="Pfam" id="PF04607">
    <property type="entry name" value="RelA_SpoT"/>
    <property type="match status" value="1"/>
</dbReference>
<evidence type="ECO:0000313" key="3">
    <source>
        <dbReference type="Proteomes" id="UP000507979"/>
    </source>
</evidence>
<dbReference type="AlphaFoldDB" id="A0A6J4ZHL7"/>
<sequence length="338" mass="38669">MPYSYGDPSKHSKSAVRRAGDNVALRGGTPEDKEIVRNWRNSHAFVLTTFQNTLRRYIKTEDRFNVVFAQRLKRLNTILDKLSSGRARDLSTMHDLAGCRLIFDDIDHLRQFRARFHQTRAKHKRVDNDKFDYLASPKRTGYRGIHDVFQYNVPEGSSGSVYNGLKVEIQYRTKAQHAWATAVEISDLLDGARIKFDEGANPKRERLFVLASEFIARDREGMNGCASQLSDADLRREMRELEDELNVIRTLDAARRSQIDIPQQKHVVLRFHDGELVATGFTNPKDAISFRDSMEGANPEDDIVYVSASSPRAVADAFRNYFRDAVDFVEMIRPALIA</sequence>
<dbReference type="InterPro" id="IPR007685">
    <property type="entry name" value="RelA_SpoT"/>
</dbReference>
<organism evidence="2 3">
    <name type="scientific">Achromobacter insuavis</name>
    <dbReference type="NCBI Taxonomy" id="1287735"/>
    <lineage>
        <taxon>Bacteria</taxon>
        <taxon>Pseudomonadati</taxon>
        <taxon>Pseudomonadota</taxon>
        <taxon>Betaproteobacteria</taxon>
        <taxon>Burkholderiales</taxon>
        <taxon>Alcaligenaceae</taxon>
        <taxon>Achromobacter</taxon>
    </lineage>
</organism>
<proteinExistence type="predicted"/>
<dbReference type="SUPFAM" id="SSF81301">
    <property type="entry name" value="Nucleotidyltransferase"/>
    <property type="match status" value="1"/>
</dbReference>
<dbReference type="Gene3D" id="3.30.460.10">
    <property type="entry name" value="Beta Polymerase, domain 2"/>
    <property type="match status" value="1"/>
</dbReference>
<evidence type="ECO:0000259" key="1">
    <source>
        <dbReference type="SMART" id="SM00954"/>
    </source>
</evidence>
<keyword evidence="3" id="KW-1185">Reference proteome</keyword>
<dbReference type="PANTHER" id="PTHR47837:SF1">
    <property type="entry name" value="GTP PYROPHOSPHOKINASE YJBM"/>
    <property type="match status" value="1"/>
</dbReference>
<dbReference type="InterPro" id="IPR043519">
    <property type="entry name" value="NT_sf"/>
</dbReference>
<name>A0A6J4ZHL7_9BURK</name>
<dbReference type="Proteomes" id="UP000507979">
    <property type="component" value="Unassembled WGS sequence"/>
</dbReference>
<protein>
    <recommendedName>
        <fullName evidence="1">RelA/SpoT domain-containing protein</fullName>
    </recommendedName>
</protein>
<accession>A0A6J4ZHL7</accession>
<dbReference type="CDD" id="cd05399">
    <property type="entry name" value="NT_Rel-Spo_like"/>
    <property type="match status" value="1"/>
</dbReference>
<dbReference type="GO" id="GO:0015969">
    <property type="term" value="P:guanosine tetraphosphate metabolic process"/>
    <property type="evidence" value="ECO:0007669"/>
    <property type="project" value="InterPro"/>
</dbReference>
<dbReference type="SMART" id="SM00954">
    <property type="entry name" value="RelA_SpoT"/>
    <property type="match status" value="1"/>
</dbReference>